<evidence type="ECO:0000313" key="4">
    <source>
        <dbReference type="EMBL" id="ONK67566.1"/>
    </source>
</evidence>
<feature type="compositionally biased region" description="Polar residues" evidence="2">
    <location>
        <begin position="251"/>
        <end position="260"/>
    </location>
</feature>
<evidence type="ECO:0000259" key="3">
    <source>
        <dbReference type="Pfam" id="PF01095"/>
    </source>
</evidence>
<feature type="compositionally biased region" description="Basic and acidic residues" evidence="2">
    <location>
        <begin position="59"/>
        <end position="68"/>
    </location>
</feature>
<protein>
    <recommendedName>
        <fullName evidence="3">Pectinesterase catalytic domain-containing protein</fullName>
    </recommendedName>
</protein>
<dbReference type="GO" id="GO:0042545">
    <property type="term" value="P:cell wall modification"/>
    <property type="evidence" value="ECO:0007669"/>
    <property type="project" value="InterPro"/>
</dbReference>
<dbReference type="EMBL" id="CM007385">
    <property type="protein sequence ID" value="ONK67566.1"/>
    <property type="molecule type" value="Genomic_DNA"/>
</dbReference>
<accession>A0A5P1ENR3</accession>
<proteinExistence type="predicted"/>
<dbReference type="PANTHER" id="PTHR31707">
    <property type="entry name" value="PECTINESTERASE"/>
    <property type="match status" value="1"/>
</dbReference>
<feature type="compositionally biased region" description="Basic and acidic residues" evidence="2">
    <location>
        <begin position="78"/>
        <end position="88"/>
    </location>
</feature>
<evidence type="ECO:0000256" key="1">
    <source>
        <dbReference type="ARBA" id="ARBA00022801"/>
    </source>
</evidence>
<feature type="region of interest" description="Disordered" evidence="2">
    <location>
        <begin position="412"/>
        <end position="437"/>
    </location>
</feature>
<sequence length="437" mass="47975">MRNNKNKISIIAGSLVLSPPWSHASSSSSSTTTSPTTTSPPPLPPAAPPLRKSIQTDLPARRFRDSLPRKSSPKGSGQRHDTKSHQSRLEVPSEYLREELQPLRLLAEAAKDPRTPRLEDCQASFENAIKDYERRLDSFMGYPPRHGHVAWDINTVVTSAVSKLCTTARTAWPTTNKAAKRSKTPQQDAGDRPERDGDIARDREVHRGLQPVGHAVMADDFNVPKGHRRVRSKHADRRRCTRRSPYRDRSPTASVSSTATRPVVPGHASTPHQAAVLPRLPRSPATVDFICPATAFAIFQNCQMVVRLPMEKPCRTCFVTAHGSKEQISKTQLTSAQLHHHRRPAARPRTSRGTRRTSRRRRKPYAMTVYLQSDIDTVIHPTGGWSGPGSRPPPHTCFYAEIDNAGARLEQGQQQGEVAGGEGAGAGPGGGHGGEVL</sequence>
<feature type="compositionally biased region" description="Basic residues" evidence="2">
    <location>
        <begin position="338"/>
        <end position="363"/>
    </location>
</feature>
<dbReference type="Pfam" id="PF01095">
    <property type="entry name" value="Pectinesterase"/>
    <property type="match status" value="1"/>
</dbReference>
<dbReference type="InterPro" id="IPR000070">
    <property type="entry name" value="Pectinesterase_cat"/>
</dbReference>
<feature type="domain" description="Pectinesterase catalytic" evidence="3">
    <location>
        <begin position="286"/>
        <end position="411"/>
    </location>
</feature>
<feature type="compositionally biased region" description="Pro residues" evidence="2">
    <location>
        <begin position="38"/>
        <end position="48"/>
    </location>
</feature>
<dbReference type="AlphaFoldDB" id="A0A5P1ENR3"/>
<reference evidence="5" key="1">
    <citation type="journal article" date="2017" name="Nat. Commun.">
        <title>The asparagus genome sheds light on the origin and evolution of a young Y chromosome.</title>
        <authorList>
            <person name="Harkess A."/>
            <person name="Zhou J."/>
            <person name="Xu C."/>
            <person name="Bowers J.E."/>
            <person name="Van der Hulst R."/>
            <person name="Ayyampalayam S."/>
            <person name="Mercati F."/>
            <person name="Riccardi P."/>
            <person name="McKain M.R."/>
            <person name="Kakrana A."/>
            <person name="Tang H."/>
            <person name="Ray J."/>
            <person name="Groenendijk J."/>
            <person name="Arikit S."/>
            <person name="Mathioni S.M."/>
            <person name="Nakano M."/>
            <person name="Shan H."/>
            <person name="Telgmann-Rauber A."/>
            <person name="Kanno A."/>
            <person name="Yue Z."/>
            <person name="Chen H."/>
            <person name="Li W."/>
            <person name="Chen Y."/>
            <person name="Xu X."/>
            <person name="Zhang Y."/>
            <person name="Luo S."/>
            <person name="Chen H."/>
            <person name="Gao J."/>
            <person name="Mao Z."/>
            <person name="Pires J.C."/>
            <person name="Luo M."/>
            <person name="Kudrna D."/>
            <person name="Wing R.A."/>
            <person name="Meyers B.C."/>
            <person name="Yi K."/>
            <person name="Kong H."/>
            <person name="Lavrijsen P."/>
            <person name="Sunseri F."/>
            <person name="Falavigna A."/>
            <person name="Ye Y."/>
            <person name="Leebens-Mack J.H."/>
            <person name="Chen G."/>
        </authorList>
    </citation>
    <scope>NUCLEOTIDE SEQUENCE [LARGE SCALE GENOMIC DNA]</scope>
    <source>
        <strain evidence="5">cv. DH0086</strain>
    </source>
</reference>
<feature type="region of interest" description="Disordered" evidence="2">
    <location>
        <begin position="174"/>
        <end position="274"/>
    </location>
</feature>
<dbReference type="Gene3D" id="2.160.20.10">
    <property type="entry name" value="Single-stranded right-handed beta-helix, Pectin lyase-like"/>
    <property type="match status" value="1"/>
</dbReference>
<gene>
    <name evidence="4" type="ORF">A4U43_C05F1370</name>
</gene>
<feature type="compositionally biased region" description="Low complexity" evidence="2">
    <location>
        <begin position="18"/>
        <end position="37"/>
    </location>
</feature>
<dbReference type="Gramene" id="ONK67566">
    <property type="protein sequence ID" value="ONK67566"/>
    <property type="gene ID" value="A4U43_C05F1370"/>
</dbReference>
<feature type="compositionally biased region" description="Basic and acidic residues" evidence="2">
    <location>
        <begin position="189"/>
        <end position="207"/>
    </location>
</feature>
<feature type="compositionally biased region" description="Basic residues" evidence="2">
    <location>
        <begin position="225"/>
        <end position="244"/>
    </location>
</feature>
<dbReference type="InterPro" id="IPR012334">
    <property type="entry name" value="Pectin_lyas_fold"/>
</dbReference>
<feature type="compositionally biased region" description="Gly residues" evidence="2">
    <location>
        <begin position="418"/>
        <end position="437"/>
    </location>
</feature>
<organism evidence="4 5">
    <name type="scientific">Asparagus officinalis</name>
    <name type="common">Garden asparagus</name>
    <dbReference type="NCBI Taxonomy" id="4686"/>
    <lineage>
        <taxon>Eukaryota</taxon>
        <taxon>Viridiplantae</taxon>
        <taxon>Streptophyta</taxon>
        <taxon>Embryophyta</taxon>
        <taxon>Tracheophyta</taxon>
        <taxon>Spermatophyta</taxon>
        <taxon>Magnoliopsida</taxon>
        <taxon>Liliopsida</taxon>
        <taxon>Asparagales</taxon>
        <taxon>Asparagaceae</taxon>
        <taxon>Asparagoideae</taxon>
        <taxon>Asparagus</taxon>
    </lineage>
</organism>
<evidence type="ECO:0000256" key="2">
    <source>
        <dbReference type="SAM" id="MobiDB-lite"/>
    </source>
</evidence>
<keyword evidence="5" id="KW-1185">Reference proteome</keyword>
<feature type="region of interest" description="Disordered" evidence="2">
    <location>
        <begin position="328"/>
        <end position="363"/>
    </location>
</feature>
<evidence type="ECO:0000313" key="5">
    <source>
        <dbReference type="Proteomes" id="UP000243459"/>
    </source>
</evidence>
<name>A0A5P1ENR3_ASPOF</name>
<dbReference type="Proteomes" id="UP000243459">
    <property type="component" value="Chromosome 5"/>
</dbReference>
<keyword evidence="1" id="KW-0378">Hydrolase</keyword>
<dbReference type="GO" id="GO:0030599">
    <property type="term" value="F:pectinesterase activity"/>
    <property type="evidence" value="ECO:0007669"/>
    <property type="project" value="InterPro"/>
</dbReference>
<feature type="region of interest" description="Disordered" evidence="2">
    <location>
        <begin position="18"/>
        <end position="95"/>
    </location>
</feature>